<dbReference type="EMBL" id="BAABAU010000001">
    <property type="protein sequence ID" value="GAA4265968.1"/>
    <property type="molecule type" value="Genomic_DNA"/>
</dbReference>
<keyword evidence="6" id="KW-1185">Reference proteome</keyword>
<dbReference type="PANTHER" id="PTHR30146:SF153">
    <property type="entry name" value="LACTOSE OPERON REPRESSOR"/>
    <property type="match status" value="1"/>
</dbReference>
<reference evidence="6" key="1">
    <citation type="journal article" date="2019" name="Int. J. Syst. Evol. Microbiol.">
        <title>The Global Catalogue of Microorganisms (GCM) 10K type strain sequencing project: providing services to taxonomists for standard genome sequencing and annotation.</title>
        <authorList>
            <consortium name="The Broad Institute Genomics Platform"/>
            <consortium name="The Broad Institute Genome Sequencing Center for Infectious Disease"/>
            <person name="Wu L."/>
            <person name="Ma J."/>
        </authorList>
    </citation>
    <scope>NUCLEOTIDE SEQUENCE [LARGE SCALE GENOMIC DNA]</scope>
    <source>
        <strain evidence="6">JCM 17442</strain>
    </source>
</reference>
<accession>A0ABP8E194</accession>
<dbReference type="SMART" id="SM00354">
    <property type="entry name" value="HTH_LACI"/>
    <property type="match status" value="1"/>
</dbReference>
<dbReference type="SUPFAM" id="SSF47413">
    <property type="entry name" value="lambda repressor-like DNA-binding domains"/>
    <property type="match status" value="1"/>
</dbReference>
<dbReference type="Pfam" id="PF00356">
    <property type="entry name" value="LacI"/>
    <property type="match status" value="1"/>
</dbReference>
<dbReference type="CDD" id="cd01392">
    <property type="entry name" value="HTH_LacI"/>
    <property type="match status" value="1"/>
</dbReference>
<gene>
    <name evidence="5" type="ORF">GCM10022256_15800</name>
</gene>
<dbReference type="SUPFAM" id="SSF53822">
    <property type="entry name" value="Periplasmic binding protein-like I"/>
    <property type="match status" value="1"/>
</dbReference>
<dbReference type="Gene3D" id="1.10.260.40">
    <property type="entry name" value="lambda repressor-like DNA-binding domains"/>
    <property type="match status" value="1"/>
</dbReference>
<feature type="domain" description="HTH lacI-type" evidence="4">
    <location>
        <begin position="11"/>
        <end position="65"/>
    </location>
</feature>
<dbReference type="Pfam" id="PF13377">
    <property type="entry name" value="Peripla_BP_3"/>
    <property type="match status" value="1"/>
</dbReference>
<dbReference type="CDD" id="cd01574">
    <property type="entry name" value="PBP1_LacI"/>
    <property type="match status" value="1"/>
</dbReference>
<comment type="caution">
    <text evidence="5">The sequence shown here is derived from an EMBL/GenBank/DDBJ whole genome shotgun (WGS) entry which is preliminary data.</text>
</comment>
<evidence type="ECO:0000259" key="4">
    <source>
        <dbReference type="PROSITE" id="PS50932"/>
    </source>
</evidence>
<dbReference type="GO" id="GO:0003677">
    <property type="term" value="F:DNA binding"/>
    <property type="evidence" value="ECO:0007669"/>
    <property type="project" value="UniProtKB-KW"/>
</dbReference>
<dbReference type="Proteomes" id="UP001501594">
    <property type="component" value="Unassembled WGS sequence"/>
</dbReference>
<sequence length="343" mass="36836">MPEAVPASKKASASDVALEAGVSMQTVSRVARGLENVQPATRDRVRAAMDRLGYSPNRAARALRSGRFHTIGVIMFTLSSYGNSKTLEAIAEAARESDYTITLLPVHQRTQGGVTGAFARLSEQAVDGVVIVIEADILAEHDLALPADVPVVVIDSSGQSSRPFIDTDQKQGTRLAVEHLLELGHETVWHVAGPEHSYSARRREAAWRETLVAAGRPVAEPLRGDWSAESGHRVGLDLASRPDVTAVFVANDSMALGLMRACHELGRPLPSTLSIVGFDDMTDSASFWPPLTTIRQHFDEVGRRAIDLLLREMARDADVSQVIVPTELVVRASSAAPPAVSGS</sequence>
<proteinExistence type="predicted"/>
<evidence type="ECO:0000256" key="2">
    <source>
        <dbReference type="ARBA" id="ARBA00023125"/>
    </source>
</evidence>
<protein>
    <submittedName>
        <fullName evidence="5">LacI family DNA-binding transcriptional regulator</fullName>
    </submittedName>
</protein>
<organism evidence="5 6">
    <name type="scientific">Frondihabitans peucedani</name>
    <dbReference type="NCBI Taxonomy" id="598626"/>
    <lineage>
        <taxon>Bacteria</taxon>
        <taxon>Bacillati</taxon>
        <taxon>Actinomycetota</taxon>
        <taxon>Actinomycetes</taxon>
        <taxon>Micrococcales</taxon>
        <taxon>Microbacteriaceae</taxon>
        <taxon>Frondihabitans</taxon>
    </lineage>
</organism>
<dbReference type="Gene3D" id="3.40.50.2300">
    <property type="match status" value="2"/>
</dbReference>
<dbReference type="InterPro" id="IPR028082">
    <property type="entry name" value="Peripla_BP_I"/>
</dbReference>
<keyword evidence="2 5" id="KW-0238">DNA-binding</keyword>
<evidence type="ECO:0000256" key="3">
    <source>
        <dbReference type="ARBA" id="ARBA00023163"/>
    </source>
</evidence>
<evidence type="ECO:0000256" key="1">
    <source>
        <dbReference type="ARBA" id="ARBA00023015"/>
    </source>
</evidence>
<evidence type="ECO:0000313" key="6">
    <source>
        <dbReference type="Proteomes" id="UP001501594"/>
    </source>
</evidence>
<dbReference type="InterPro" id="IPR046335">
    <property type="entry name" value="LacI/GalR-like_sensor"/>
</dbReference>
<dbReference type="RefSeq" id="WP_344794790.1">
    <property type="nucleotide sequence ID" value="NZ_BAABAU010000001.1"/>
</dbReference>
<name>A0ABP8E194_9MICO</name>
<evidence type="ECO:0000313" key="5">
    <source>
        <dbReference type="EMBL" id="GAA4265968.1"/>
    </source>
</evidence>
<dbReference type="PROSITE" id="PS50932">
    <property type="entry name" value="HTH_LACI_2"/>
    <property type="match status" value="1"/>
</dbReference>
<dbReference type="PANTHER" id="PTHR30146">
    <property type="entry name" value="LACI-RELATED TRANSCRIPTIONAL REPRESSOR"/>
    <property type="match status" value="1"/>
</dbReference>
<keyword evidence="3" id="KW-0804">Transcription</keyword>
<keyword evidence="1" id="KW-0805">Transcription regulation</keyword>
<dbReference type="InterPro" id="IPR000843">
    <property type="entry name" value="HTH_LacI"/>
</dbReference>
<dbReference type="InterPro" id="IPR010982">
    <property type="entry name" value="Lambda_DNA-bd_dom_sf"/>
</dbReference>